<dbReference type="AlphaFoldDB" id="A0ABD2PM42"/>
<name>A0ABD2PM42_9PLAT</name>
<protein>
    <submittedName>
        <fullName evidence="2">Uncharacterized protein</fullName>
    </submittedName>
</protein>
<reference evidence="2 3" key="1">
    <citation type="submission" date="2024-11" db="EMBL/GenBank/DDBJ databases">
        <title>Adaptive evolution of stress response genes in parasites aligns with host niche diversity.</title>
        <authorList>
            <person name="Hahn C."/>
            <person name="Resl P."/>
        </authorList>
    </citation>
    <scope>NUCLEOTIDE SEQUENCE [LARGE SCALE GENOMIC DNA]</scope>
    <source>
        <strain evidence="2">EGGRZ-B1_66</strain>
        <tissue evidence="2">Body</tissue>
    </source>
</reference>
<dbReference type="Gene3D" id="3.10.20.90">
    <property type="entry name" value="Phosphatidylinositol 3-kinase Catalytic Subunit, Chain A, domain 1"/>
    <property type="match status" value="1"/>
</dbReference>
<organism evidence="2 3">
    <name type="scientific">Cichlidogyrus casuarinus</name>
    <dbReference type="NCBI Taxonomy" id="1844966"/>
    <lineage>
        <taxon>Eukaryota</taxon>
        <taxon>Metazoa</taxon>
        <taxon>Spiralia</taxon>
        <taxon>Lophotrochozoa</taxon>
        <taxon>Platyhelminthes</taxon>
        <taxon>Monogenea</taxon>
        <taxon>Monopisthocotylea</taxon>
        <taxon>Dactylogyridea</taxon>
        <taxon>Ancyrocephalidae</taxon>
        <taxon>Cichlidogyrus</taxon>
    </lineage>
</organism>
<evidence type="ECO:0000313" key="2">
    <source>
        <dbReference type="EMBL" id="KAL3308319.1"/>
    </source>
</evidence>
<feature type="region of interest" description="Disordered" evidence="1">
    <location>
        <begin position="20"/>
        <end position="50"/>
    </location>
</feature>
<feature type="region of interest" description="Disordered" evidence="1">
    <location>
        <begin position="410"/>
        <end position="433"/>
    </location>
</feature>
<evidence type="ECO:0000256" key="1">
    <source>
        <dbReference type="SAM" id="MobiDB-lite"/>
    </source>
</evidence>
<feature type="region of interest" description="Disordered" evidence="1">
    <location>
        <begin position="511"/>
        <end position="533"/>
    </location>
</feature>
<accession>A0ABD2PM42</accession>
<gene>
    <name evidence="2" type="ORF">Ciccas_013151</name>
</gene>
<dbReference type="Proteomes" id="UP001626550">
    <property type="component" value="Unassembled WGS sequence"/>
</dbReference>
<evidence type="ECO:0000313" key="3">
    <source>
        <dbReference type="Proteomes" id="UP001626550"/>
    </source>
</evidence>
<sequence length="570" mass="63971">MSDDTGSLKKATRRKLFTFNKNKSSDESPLADAVLSSPSTDSSRAYGSRNRPVDVDVSKFELSLESSKHSNNVNGRYLRVFSEGVQKGSFFVTLYVPDSMTVGQCTQELISTHFSRSNETPKGNFHLVEVIGHSVYVTKAKMSRSLADLCSNFEDRIDDSFTPLSARVLDPKQNLLDVFTLLQPPRSLARRLELHRLDENQPVPIIHGIHESKIMVYKHFVEANDSKSVSQLKMMVTPEGYKHLSETGKLCSCGPCRPHLLLIKGCQPGIDKIIQDLSLVFKPNWVMTLGYAKTDDIKLNLPPSANEKMTPIHKTLARFVGHVQKHGLDSVRMEVLDHQTDRMLYLNKNPFTYEAGKQITLQPGDLIRVVTGGLLCYAFLFKNDSHTPEHRLQIPMLSQEMQMTERIIYPRKCSPPPLPKRPNRKLAETTDAYSSSENQLQDVALHPLPSLSTLIRIVGDLMKQTDQSPTVVAALLCQLARAISHRLKSVESANTSTASDDHEELMTDFTSSSSGFVSGLQPQPNSQQQRRANNCLSSRDMCSRLLIAMKKELRRLTLQHKSVSVSSQRR</sequence>
<dbReference type="EMBL" id="JBJKFK010005444">
    <property type="protein sequence ID" value="KAL3308319.1"/>
    <property type="molecule type" value="Genomic_DNA"/>
</dbReference>
<comment type="caution">
    <text evidence="2">The sequence shown here is derived from an EMBL/GenBank/DDBJ whole genome shotgun (WGS) entry which is preliminary data.</text>
</comment>
<feature type="compositionally biased region" description="Polar residues" evidence="1">
    <location>
        <begin position="36"/>
        <end position="45"/>
    </location>
</feature>
<proteinExistence type="predicted"/>
<keyword evidence="3" id="KW-1185">Reference proteome</keyword>